<organism evidence="2">
    <name type="scientific">hydrothermal vent metagenome</name>
    <dbReference type="NCBI Taxonomy" id="652676"/>
    <lineage>
        <taxon>unclassified sequences</taxon>
        <taxon>metagenomes</taxon>
        <taxon>ecological metagenomes</taxon>
    </lineage>
</organism>
<proteinExistence type="predicted"/>
<evidence type="ECO:0000259" key="1">
    <source>
        <dbReference type="Pfam" id="PF01882"/>
    </source>
</evidence>
<name>A0A160VK25_9ZZZZ</name>
<protein>
    <recommendedName>
        <fullName evidence="1">DUF58 domain-containing protein</fullName>
    </recommendedName>
</protein>
<gene>
    <name evidence="2" type="ORF">MGWOODY_Mmi1750</name>
</gene>
<accession>A0A160VK25</accession>
<dbReference type="EMBL" id="FAXC01000291">
    <property type="protein sequence ID" value="CUV09724.1"/>
    <property type="molecule type" value="Genomic_DNA"/>
</dbReference>
<dbReference type="InterPro" id="IPR002881">
    <property type="entry name" value="DUF58"/>
</dbReference>
<feature type="domain" description="DUF58" evidence="1">
    <location>
        <begin position="50"/>
        <end position="259"/>
    </location>
</feature>
<dbReference type="Gene3D" id="3.40.50.410">
    <property type="entry name" value="von Willebrand factor, type A domain"/>
    <property type="match status" value="1"/>
</dbReference>
<dbReference type="Pfam" id="PF01882">
    <property type="entry name" value="DUF58"/>
    <property type="match status" value="1"/>
</dbReference>
<dbReference type="InterPro" id="IPR036465">
    <property type="entry name" value="vWFA_dom_sf"/>
</dbReference>
<dbReference type="PANTHER" id="PTHR33608:SF7">
    <property type="entry name" value="DUF58 DOMAIN-CONTAINING PROTEIN"/>
    <property type="match status" value="1"/>
</dbReference>
<dbReference type="SUPFAM" id="SSF53300">
    <property type="entry name" value="vWA-like"/>
    <property type="match status" value="1"/>
</dbReference>
<evidence type="ECO:0000313" key="2">
    <source>
        <dbReference type="EMBL" id="CUV09724.1"/>
    </source>
</evidence>
<dbReference type="PANTHER" id="PTHR33608">
    <property type="entry name" value="BLL2464 PROTEIN"/>
    <property type="match status" value="1"/>
</dbReference>
<sequence length="299" mass="35066">MESIDKRKYLQPEMVARLSNMSLRARLVVEGYIIGQHKSPFHGFSVEFAEHRTYGPGDEIRHVDWKLFAKTDRYYVKQYEEETNLRSYIILDTSRSMEYNSGIVSKLEYGNYLAAALSYLMINQQDGVGLVLFDNKIQKFLPPRSKPSQINAILAHLDNVGPGEDTNVGIVLHEMAERIKKRGLVILISDLLDEPDTIISGLKHFRHNKQEMIVFHIIDRKELEFDFNDRTRFKDMETGELITTEPWQIRKVYQKAVQAYQDTFRLRCREQKIDYVPLFTDQNLDLALNEYLKKRKRLG</sequence>
<reference evidence="2" key="1">
    <citation type="submission" date="2015-10" db="EMBL/GenBank/DDBJ databases">
        <authorList>
            <person name="Gilbert D.G."/>
        </authorList>
    </citation>
    <scope>NUCLEOTIDE SEQUENCE</scope>
</reference>
<dbReference type="AlphaFoldDB" id="A0A160VK25"/>